<dbReference type="EMBL" id="AZGD01000100">
    <property type="protein sequence ID" value="KRM17890.1"/>
    <property type="molecule type" value="Genomic_DNA"/>
</dbReference>
<evidence type="ECO:0008006" key="3">
    <source>
        <dbReference type="Google" id="ProtNLM"/>
    </source>
</evidence>
<evidence type="ECO:0000313" key="1">
    <source>
        <dbReference type="EMBL" id="KRM17890.1"/>
    </source>
</evidence>
<comment type="caution">
    <text evidence="1">The sequence shown here is derived from an EMBL/GenBank/DDBJ whole genome shotgun (WGS) entry which is preliminary data.</text>
</comment>
<dbReference type="STRING" id="1423755.FC40_GL001098"/>
<dbReference type="Gene3D" id="2.40.128.20">
    <property type="match status" value="1"/>
</dbReference>
<dbReference type="PATRIC" id="fig|1423755.3.peg.1159"/>
<keyword evidence="2" id="KW-1185">Reference proteome</keyword>
<accession>A0A0R1WIY3</accession>
<dbReference type="OrthoDB" id="2151645at2"/>
<dbReference type="eggNOG" id="COG4506">
    <property type="taxonomic scope" value="Bacteria"/>
</dbReference>
<dbReference type="Pfam" id="PF09148">
    <property type="entry name" value="DUF1934"/>
    <property type="match status" value="1"/>
</dbReference>
<proteinExistence type="predicted"/>
<organism evidence="1 2">
    <name type="scientific">Ligilactobacillus hayakitensis DSM 18933 = JCM 14209</name>
    <dbReference type="NCBI Taxonomy" id="1423755"/>
    <lineage>
        <taxon>Bacteria</taxon>
        <taxon>Bacillati</taxon>
        <taxon>Bacillota</taxon>
        <taxon>Bacilli</taxon>
        <taxon>Lactobacillales</taxon>
        <taxon>Lactobacillaceae</taxon>
        <taxon>Ligilactobacillus</taxon>
    </lineage>
</organism>
<reference evidence="1 2" key="1">
    <citation type="journal article" date="2015" name="Genome Announc.">
        <title>Expanding the biotechnology potential of lactobacilli through comparative genomics of 213 strains and associated genera.</title>
        <authorList>
            <person name="Sun Z."/>
            <person name="Harris H.M."/>
            <person name="McCann A."/>
            <person name="Guo C."/>
            <person name="Argimon S."/>
            <person name="Zhang W."/>
            <person name="Yang X."/>
            <person name="Jeffery I.B."/>
            <person name="Cooney J.C."/>
            <person name="Kagawa T.F."/>
            <person name="Liu W."/>
            <person name="Song Y."/>
            <person name="Salvetti E."/>
            <person name="Wrobel A."/>
            <person name="Rasinkangas P."/>
            <person name="Parkhill J."/>
            <person name="Rea M.C."/>
            <person name="O'Sullivan O."/>
            <person name="Ritari J."/>
            <person name="Douillard F.P."/>
            <person name="Paul Ross R."/>
            <person name="Yang R."/>
            <person name="Briner A.E."/>
            <person name="Felis G.E."/>
            <person name="de Vos W.M."/>
            <person name="Barrangou R."/>
            <person name="Klaenhammer T.R."/>
            <person name="Caufield P.W."/>
            <person name="Cui Y."/>
            <person name="Zhang H."/>
            <person name="O'Toole P.W."/>
        </authorList>
    </citation>
    <scope>NUCLEOTIDE SEQUENCE [LARGE SCALE GENOMIC DNA]</scope>
    <source>
        <strain evidence="1 2">DSM 18933</strain>
    </source>
</reference>
<gene>
    <name evidence="1" type="ORF">FC40_GL001098</name>
</gene>
<dbReference type="Proteomes" id="UP000051054">
    <property type="component" value="Unassembled WGS sequence"/>
</dbReference>
<protein>
    <recommendedName>
        <fullName evidence="3">DUF1934 domain-containing protein</fullName>
    </recommendedName>
</protein>
<dbReference type="RefSeq" id="WP_025022226.1">
    <property type="nucleotide sequence ID" value="NZ_AZGD01000100.1"/>
</dbReference>
<dbReference type="InterPro" id="IPR012674">
    <property type="entry name" value="Calycin"/>
</dbReference>
<name>A0A0R1WIY3_9LACO</name>
<dbReference type="InterPro" id="IPR015231">
    <property type="entry name" value="DUF1934"/>
</dbReference>
<evidence type="ECO:0000313" key="2">
    <source>
        <dbReference type="Proteomes" id="UP000051054"/>
    </source>
</evidence>
<sequence length="142" mass="16410">MAVESEKTIKVKIQTIKKQEGQIETYQEELIGSFAQVANNAYIRYQEQDGSRVTMRVSQENEVQLSRSNDDLRLRMVFLDDKEVQNAYRTPYGVIPLTTNTSRLDVIIDDEEVKGEFKIDYMLSSGENMVGEYKIRLQFSAI</sequence>
<dbReference type="SUPFAM" id="SSF50814">
    <property type="entry name" value="Lipocalins"/>
    <property type="match status" value="1"/>
</dbReference>
<dbReference type="AlphaFoldDB" id="A0A0R1WIY3"/>